<dbReference type="Pfam" id="PF26604">
    <property type="entry name" value="CBU_0592"/>
    <property type="match status" value="1"/>
</dbReference>
<dbReference type="Proteomes" id="UP000199021">
    <property type="component" value="Unassembled WGS sequence"/>
</dbReference>
<proteinExistence type="predicted"/>
<keyword evidence="4" id="KW-1185">Reference proteome</keyword>
<dbReference type="InParanoid" id="A0A1H9NT85"/>
<sequence length="85" mass="9840">MTPTDYLGFAGVSMILLAYFLNLKKILDTDHLLYVLLNFVGAFLACLASVIMEYLPFVLLEGTWFLVSATALYRRWQKRRSFLVR</sequence>
<dbReference type="EMBL" id="FOFB01000039">
    <property type="protein sequence ID" value="SER38563.1"/>
    <property type="molecule type" value="Genomic_DNA"/>
</dbReference>
<dbReference type="NCBIfam" id="NF047864">
    <property type="entry name" value="CBU_0592_membra"/>
    <property type="match status" value="1"/>
</dbReference>
<dbReference type="AlphaFoldDB" id="A0A1H9NT85"/>
<reference evidence="4" key="1">
    <citation type="submission" date="2016-10" db="EMBL/GenBank/DDBJ databases">
        <authorList>
            <person name="Varghese N."/>
            <person name="Submissions S."/>
        </authorList>
    </citation>
    <scope>NUCLEOTIDE SEQUENCE [LARGE SCALE GENOMIC DNA]</scope>
    <source>
        <strain evidence="4">DSM 24740</strain>
    </source>
</reference>
<dbReference type="OrthoDB" id="798534at2"/>
<evidence type="ECO:0000313" key="3">
    <source>
        <dbReference type="EMBL" id="SER38563.1"/>
    </source>
</evidence>
<dbReference type="STRING" id="478744.SAMN05444359_1398"/>
<evidence type="ECO:0000259" key="2">
    <source>
        <dbReference type="Pfam" id="PF26604"/>
    </source>
</evidence>
<accession>A0A1H9NT85</accession>
<keyword evidence="1" id="KW-1133">Transmembrane helix</keyword>
<evidence type="ECO:0000313" key="4">
    <source>
        <dbReference type="Proteomes" id="UP000199021"/>
    </source>
</evidence>
<protein>
    <recommendedName>
        <fullName evidence="2">CBU-0592-like domain-containing protein</fullName>
    </recommendedName>
</protein>
<feature type="transmembrane region" description="Helical" evidence="1">
    <location>
        <begin position="57"/>
        <end position="76"/>
    </location>
</feature>
<feature type="transmembrane region" description="Helical" evidence="1">
    <location>
        <begin position="32"/>
        <end position="51"/>
    </location>
</feature>
<dbReference type="RefSeq" id="WP_090173199.1">
    <property type="nucleotide sequence ID" value="NZ_FOFB01000039.1"/>
</dbReference>
<evidence type="ECO:0000256" key="1">
    <source>
        <dbReference type="SAM" id="Phobius"/>
    </source>
</evidence>
<keyword evidence="1" id="KW-0472">Membrane</keyword>
<feature type="transmembrane region" description="Helical" evidence="1">
    <location>
        <begin position="6"/>
        <end position="23"/>
    </location>
</feature>
<feature type="domain" description="CBU-0592-like" evidence="2">
    <location>
        <begin position="5"/>
        <end position="79"/>
    </location>
</feature>
<gene>
    <name evidence="3" type="ORF">SAMN05444359_1398</name>
</gene>
<name>A0A1H9NT85_9BACT</name>
<dbReference type="InterPro" id="IPR058058">
    <property type="entry name" value="CBU_0592-like"/>
</dbReference>
<keyword evidence="1" id="KW-0812">Transmembrane</keyword>
<organism evidence="3 4">
    <name type="scientific">Neolewinella agarilytica</name>
    <dbReference type="NCBI Taxonomy" id="478744"/>
    <lineage>
        <taxon>Bacteria</taxon>
        <taxon>Pseudomonadati</taxon>
        <taxon>Bacteroidota</taxon>
        <taxon>Saprospiria</taxon>
        <taxon>Saprospirales</taxon>
        <taxon>Lewinellaceae</taxon>
        <taxon>Neolewinella</taxon>
    </lineage>
</organism>